<protein>
    <submittedName>
        <fullName evidence="1">AAA family ATPase</fullName>
    </submittedName>
</protein>
<comment type="caution">
    <text evidence="1">The sequence shown here is derived from an EMBL/GenBank/DDBJ whole genome shotgun (WGS) entry which is preliminary data.</text>
</comment>
<dbReference type="EMBL" id="QEQK01000009">
    <property type="protein sequence ID" value="PWN55736.1"/>
    <property type="molecule type" value="Genomic_DNA"/>
</dbReference>
<accession>A0A363UJY3</accession>
<evidence type="ECO:0000313" key="2">
    <source>
        <dbReference type="Proteomes" id="UP000251800"/>
    </source>
</evidence>
<gene>
    <name evidence="1" type="ORF">DEH80_11580</name>
</gene>
<sequence>MTDAVDFNQPALRWRRGGLQAIQAVQQVRLHDLLGIETQKARLVTNTAQFVAGAPANHALLTGARGTGKSSLVKALLTQFADDGLRLVEVAPTDLVELPEIVAPLRDAPFRFVLYVDDFSLGATDDTLTALKAALDGSVEAPPDNVLLYATSNRRHLLPEPKSDNLDAHNLDGEIHPGEAVEEKISLSDRFGLWLSFYPFNQAGYLDIVRAHLRRLGSEELTDEARTAALQWALGRGSRSGRTAHQFARHWVGSRQI</sequence>
<dbReference type="OrthoDB" id="9812140at2"/>
<dbReference type="PANTHER" id="PTHR42935:SF1">
    <property type="entry name" value="SLR0930 PROTEIN"/>
    <property type="match status" value="1"/>
</dbReference>
<organism evidence="1 2">
    <name type="scientific">Abyssibacter profundi</name>
    <dbReference type="NCBI Taxonomy" id="2182787"/>
    <lineage>
        <taxon>Bacteria</taxon>
        <taxon>Pseudomonadati</taxon>
        <taxon>Pseudomonadota</taxon>
        <taxon>Gammaproteobacteria</taxon>
        <taxon>Chromatiales</taxon>
        <taxon>Oceanococcaceae</taxon>
        <taxon>Abyssibacter</taxon>
    </lineage>
</organism>
<dbReference type="Proteomes" id="UP000251800">
    <property type="component" value="Unassembled WGS sequence"/>
</dbReference>
<keyword evidence="2" id="KW-1185">Reference proteome</keyword>
<evidence type="ECO:0000313" key="1">
    <source>
        <dbReference type="EMBL" id="PWN55736.1"/>
    </source>
</evidence>
<dbReference type="AlphaFoldDB" id="A0A363UJY3"/>
<dbReference type="SUPFAM" id="SSF52540">
    <property type="entry name" value="P-loop containing nucleoside triphosphate hydrolases"/>
    <property type="match status" value="1"/>
</dbReference>
<dbReference type="InterPro" id="IPR008533">
    <property type="entry name" value="DUF815"/>
</dbReference>
<proteinExistence type="predicted"/>
<dbReference type="PANTHER" id="PTHR42935">
    <property type="entry name" value="SLR0930 PROTEIN"/>
    <property type="match status" value="1"/>
</dbReference>
<name>A0A363UJY3_9GAMM</name>
<dbReference type="Gene3D" id="3.40.50.300">
    <property type="entry name" value="P-loop containing nucleotide triphosphate hydrolases"/>
    <property type="match status" value="1"/>
</dbReference>
<dbReference type="RefSeq" id="WP_109720661.1">
    <property type="nucleotide sequence ID" value="NZ_QEQK01000009.1"/>
</dbReference>
<reference evidence="1 2" key="1">
    <citation type="submission" date="2018-05" db="EMBL/GenBank/DDBJ databases">
        <title>Abyssibacter profundi OUC007T gen. nov., sp. nov, a marine bacterium isolated from seawater of the Mariana Trench.</title>
        <authorList>
            <person name="Zhou S."/>
        </authorList>
    </citation>
    <scope>NUCLEOTIDE SEQUENCE [LARGE SCALE GENOMIC DNA]</scope>
    <source>
        <strain evidence="1 2">OUC007</strain>
    </source>
</reference>
<dbReference type="InterPro" id="IPR027417">
    <property type="entry name" value="P-loop_NTPase"/>
</dbReference>
<dbReference type="Pfam" id="PF05673">
    <property type="entry name" value="DUF815"/>
    <property type="match status" value="1"/>
</dbReference>